<dbReference type="Gene3D" id="1.10.540.10">
    <property type="entry name" value="Acyl-CoA dehydrogenase/oxidase, N-terminal domain"/>
    <property type="match status" value="1"/>
</dbReference>
<dbReference type="PIRSF" id="PIRSF016578">
    <property type="entry name" value="HsaA"/>
    <property type="match status" value="1"/>
</dbReference>
<evidence type="ECO:0000313" key="6">
    <source>
        <dbReference type="EMBL" id="GGF44620.1"/>
    </source>
</evidence>
<sequence>MSLTMRRPIRLSIAPGGTDKLRPQFAERERHLGAADALAEAFAAEAAKHDRTGRLPRSHFDRLHEAGFLNLTVPAELGGGGVGLGEVVGIIGRIARGDASTALVLAMHLLHVASIFRKPTWPRHLAERIAWEILDGPALINALRVEPELGSPARGGLPATVARRTERGWRLDGHKIYSTGSTHLAWALVWARTAEAEPRTGLFLVPMNAAGIRIEETWNHLGMRATASHDVLFENVLLPADHAVDIRAPADWAGPDPVQTAWNTLTITALYDGVARAARDWFVGYARDRRPANLGAPLATLERFQEAVGEIDGWLAVNRRLITGAAAEVDAEPASLAAAEAGLIKRTVTDNAIKAVERALELTGNRGLDRTSPLERHYRDVLCSRIHTPQNDSILVAAGRAAFGL</sequence>
<keyword evidence="1" id="KW-0285">Flavoprotein</keyword>
<dbReference type="SUPFAM" id="SSF47203">
    <property type="entry name" value="Acyl-CoA dehydrogenase C-terminal domain-like"/>
    <property type="match status" value="1"/>
</dbReference>
<reference evidence="6" key="1">
    <citation type="journal article" date="2014" name="Int. J. Syst. Evol. Microbiol.">
        <title>Complete genome sequence of Corynebacterium casei LMG S-19264T (=DSM 44701T), isolated from a smear-ripened cheese.</title>
        <authorList>
            <consortium name="US DOE Joint Genome Institute (JGI-PGF)"/>
            <person name="Walter F."/>
            <person name="Albersmeier A."/>
            <person name="Kalinowski J."/>
            <person name="Ruckert C."/>
        </authorList>
    </citation>
    <scope>NUCLEOTIDE SEQUENCE</scope>
    <source>
        <strain evidence="6">CGMCC 1.15725</strain>
    </source>
</reference>
<dbReference type="Gene3D" id="2.40.110.10">
    <property type="entry name" value="Butyryl-CoA Dehydrogenase, subunit A, domain 2"/>
    <property type="match status" value="1"/>
</dbReference>
<dbReference type="InterPro" id="IPR006091">
    <property type="entry name" value="Acyl-CoA_Oxase/DH_mid-dom"/>
</dbReference>
<dbReference type="SUPFAM" id="SSF56645">
    <property type="entry name" value="Acyl-CoA dehydrogenase NM domain-like"/>
    <property type="match status" value="1"/>
</dbReference>
<dbReference type="Pfam" id="PF02770">
    <property type="entry name" value="Acyl-CoA_dh_M"/>
    <property type="match status" value="1"/>
</dbReference>
<dbReference type="InterPro" id="IPR013786">
    <property type="entry name" value="AcylCoA_DH/ox_N"/>
</dbReference>
<keyword evidence="2" id="KW-0560">Oxidoreductase</keyword>
<dbReference type="Gene3D" id="1.20.140.10">
    <property type="entry name" value="Butyryl-CoA Dehydrogenase, subunit A, domain 3"/>
    <property type="match status" value="1"/>
</dbReference>
<evidence type="ECO:0000259" key="5">
    <source>
        <dbReference type="Pfam" id="PF08028"/>
    </source>
</evidence>
<dbReference type="Pfam" id="PF02771">
    <property type="entry name" value="Acyl-CoA_dh_N"/>
    <property type="match status" value="1"/>
</dbReference>
<keyword evidence="7" id="KW-1185">Reference proteome</keyword>
<accession>A0A8J3E6I0</accession>
<dbReference type="AlphaFoldDB" id="A0A8J3E6I0"/>
<dbReference type="EMBL" id="BMJQ01000021">
    <property type="protein sequence ID" value="GGF44620.1"/>
    <property type="molecule type" value="Genomic_DNA"/>
</dbReference>
<evidence type="ECO:0000256" key="1">
    <source>
        <dbReference type="ARBA" id="ARBA00022630"/>
    </source>
</evidence>
<dbReference type="InterPro" id="IPR013107">
    <property type="entry name" value="Acyl-CoA_DH_C"/>
</dbReference>
<evidence type="ECO:0000259" key="3">
    <source>
        <dbReference type="Pfam" id="PF02770"/>
    </source>
</evidence>
<dbReference type="InterPro" id="IPR052547">
    <property type="entry name" value="Mito_Isobutyryl-CoADH"/>
</dbReference>
<protein>
    <submittedName>
        <fullName evidence="6">Acyl-CoA dehydrogenase</fullName>
    </submittedName>
</protein>
<feature type="domain" description="Acyl-CoA dehydrogenase C-terminal" evidence="5">
    <location>
        <begin position="267"/>
        <end position="388"/>
    </location>
</feature>
<dbReference type="InterPro" id="IPR009100">
    <property type="entry name" value="AcylCoA_DH/oxidase_NM_dom_sf"/>
</dbReference>
<evidence type="ECO:0000259" key="4">
    <source>
        <dbReference type="Pfam" id="PF02771"/>
    </source>
</evidence>
<dbReference type="RefSeq" id="WP_229744048.1">
    <property type="nucleotide sequence ID" value="NZ_BMJQ01000021.1"/>
</dbReference>
<name>A0A8J3E6I0_9PROT</name>
<evidence type="ECO:0000313" key="7">
    <source>
        <dbReference type="Proteomes" id="UP000646365"/>
    </source>
</evidence>
<feature type="domain" description="Acyl-CoA dehydrogenase/oxidase N-terminal" evidence="4">
    <location>
        <begin position="35"/>
        <end position="113"/>
    </location>
</feature>
<dbReference type="PANTHER" id="PTHR43831:SF1">
    <property type="entry name" value="ISOBUTYRYL-COA DEHYDROGENASE, MITOCHONDRIAL"/>
    <property type="match status" value="1"/>
</dbReference>
<comment type="caution">
    <text evidence="6">The sequence shown here is derived from an EMBL/GenBank/DDBJ whole genome shotgun (WGS) entry which is preliminary data.</text>
</comment>
<gene>
    <name evidence="6" type="primary">acd</name>
    <name evidence="6" type="ORF">GCM10011611_58820</name>
</gene>
<dbReference type="GO" id="GO:0050660">
    <property type="term" value="F:flavin adenine dinucleotide binding"/>
    <property type="evidence" value="ECO:0007669"/>
    <property type="project" value="InterPro"/>
</dbReference>
<evidence type="ECO:0000256" key="2">
    <source>
        <dbReference type="ARBA" id="ARBA00023002"/>
    </source>
</evidence>
<dbReference type="GO" id="GO:0016627">
    <property type="term" value="F:oxidoreductase activity, acting on the CH-CH group of donors"/>
    <property type="evidence" value="ECO:0007669"/>
    <property type="project" value="InterPro"/>
</dbReference>
<dbReference type="Proteomes" id="UP000646365">
    <property type="component" value="Unassembled WGS sequence"/>
</dbReference>
<dbReference type="InterPro" id="IPR046373">
    <property type="entry name" value="Acyl-CoA_Oxase/DH_mid-dom_sf"/>
</dbReference>
<proteinExistence type="predicted"/>
<dbReference type="InterPro" id="IPR037069">
    <property type="entry name" value="AcylCoA_DH/ox_N_sf"/>
</dbReference>
<dbReference type="CDD" id="cd00567">
    <property type="entry name" value="ACAD"/>
    <property type="match status" value="1"/>
</dbReference>
<feature type="domain" description="Acyl-CoA oxidase/dehydrogenase middle" evidence="3">
    <location>
        <begin position="146"/>
        <end position="236"/>
    </location>
</feature>
<dbReference type="Pfam" id="PF08028">
    <property type="entry name" value="Acyl-CoA_dh_2"/>
    <property type="match status" value="1"/>
</dbReference>
<dbReference type="InterPro" id="IPR036250">
    <property type="entry name" value="AcylCo_DH-like_C"/>
</dbReference>
<organism evidence="6 7">
    <name type="scientific">Aliidongia dinghuensis</name>
    <dbReference type="NCBI Taxonomy" id="1867774"/>
    <lineage>
        <taxon>Bacteria</taxon>
        <taxon>Pseudomonadati</taxon>
        <taxon>Pseudomonadota</taxon>
        <taxon>Alphaproteobacteria</taxon>
        <taxon>Rhodospirillales</taxon>
        <taxon>Dongiaceae</taxon>
        <taxon>Aliidongia</taxon>
    </lineage>
</organism>
<dbReference type="PANTHER" id="PTHR43831">
    <property type="entry name" value="ISOBUTYRYL-COA DEHYDROGENASE"/>
    <property type="match status" value="1"/>
</dbReference>
<reference evidence="6" key="2">
    <citation type="submission" date="2020-09" db="EMBL/GenBank/DDBJ databases">
        <authorList>
            <person name="Sun Q."/>
            <person name="Zhou Y."/>
        </authorList>
    </citation>
    <scope>NUCLEOTIDE SEQUENCE</scope>
    <source>
        <strain evidence="6">CGMCC 1.15725</strain>
    </source>
</reference>